<feature type="coiled-coil region" evidence="6">
    <location>
        <begin position="234"/>
        <end position="261"/>
    </location>
</feature>
<keyword evidence="4" id="KW-0597">Phosphoprotein</keyword>
<evidence type="ECO:0000256" key="4">
    <source>
        <dbReference type="ARBA" id="ARBA00022553"/>
    </source>
</evidence>
<proteinExistence type="predicted"/>
<sequence>MSIYGKIDIQKVQLNSDINFAEKLWEGMGTIRDRVSCGRFTYEQLIFRINKNFQAEKAFADALRARKFEFLQEGGLAGEGWKQLRVNLEGIEKCSFKLAEKWKSDLDRVKIDSDGYVKECRIILDEMASSHRRRHVLYEEYAKRKERYISAFQKWDEADALFEHSKESGKANPERMLKLKKQAEERLAVKISTEQSYAEIVRECNGGFQDYERRMTDLLTKFERIEMLRLTSYKDTLKKIYDEWETKINETHEQIKTSLNEIDKIDGEQDLISLANRYRTNIDHVEPPALILMQRKDFTSASPSRSLPTTPSQQPSQQSPSQTQPSQLSLQQQYKQSSQSHLPQYARQQGQQYYESSSPSGHKLSSVPHPETFPQSQIQSIKQLKNNNSVGNEREQNKTKGPTPPPSRLYASNQNLINNQQLNGQIGEQQQLKKDNPSNNLSTGRCYVALYDFSPDPVRGEEENEMDIIKGEVVEWLSDTDDKSGWAHVRRIEERKGIRDVGYVPQSYLKFSGQVALRTYTAEDEQRNQKSDIYSQNKKFILSSSSTSLDTQSSGSVDGQSNEILPYDNPQTVQLLISAARSTSLSDSPVLVSSSSPSNQQITQINIKQFEEQQQIEKNEQKKVINEDKIEQKQVIEDYHKPESNLFPSTQHAPLSSPYHQSQINQSSQQSNTSSTSSYDQYSQQIDSSFQTPSDYPYQTSKPFHDPYALPSSGTSAATALAEQIANSASFYDDYQTPNQTTNYSSLQEHNDQFQFNDADDQNQIHRGDENWNQNMTSEQIAAQDAANNEHFIQAQVQFNYDDQESQTSLSVHVGEYVDVLADVMNDTSNDDDESREGGHNLQVHICEGGWVIARRPNTQERGYLPYDYIRLVIE</sequence>
<dbReference type="PANTHER" id="PTHR23065">
    <property type="entry name" value="PROLINE-SERINE-THREONINE PHOSPHATASE INTERACTING PROTEIN 1"/>
    <property type="match status" value="1"/>
</dbReference>
<feature type="compositionally biased region" description="Low complexity" evidence="7">
    <location>
        <begin position="545"/>
        <end position="556"/>
    </location>
</feature>
<evidence type="ECO:0000313" key="9">
    <source>
        <dbReference type="EMBL" id="KAA6398758.1"/>
    </source>
</evidence>
<evidence type="ECO:0000259" key="8">
    <source>
        <dbReference type="PROSITE" id="PS50002"/>
    </source>
</evidence>
<dbReference type="PROSITE" id="PS50002">
    <property type="entry name" value="SH3"/>
    <property type="match status" value="2"/>
</dbReference>
<feature type="compositionally biased region" description="Low complexity" evidence="7">
    <location>
        <begin position="661"/>
        <end position="689"/>
    </location>
</feature>
<evidence type="ECO:0000256" key="1">
    <source>
        <dbReference type="ARBA" id="ARBA00004496"/>
    </source>
</evidence>
<evidence type="ECO:0000313" key="10">
    <source>
        <dbReference type="Proteomes" id="UP000324800"/>
    </source>
</evidence>
<accession>A0A5J4WUV8</accession>
<dbReference type="SMART" id="SM00326">
    <property type="entry name" value="SH3"/>
    <property type="match status" value="2"/>
</dbReference>
<dbReference type="InterPro" id="IPR001452">
    <property type="entry name" value="SH3_domain"/>
</dbReference>
<dbReference type="AlphaFoldDB" id="A0A5J4WUV8"/>
<feature type="compositionally biased region" description="Polar residues" evidence="7">
    <location>
        <begin position="646"/>
        <end position="660"/>
    </location>
</feature>
<evidence type="ECO:0000256" key="3">
    <source>
        <dbReference type="ARBA" id="ARBA00022490"/>
    </source>
</evidence>
<protein>
    <recommendedName>
        <fullName evidence="8">SH3 domain-containing protein</fullName>
    </recommendedName>
</protein>
<feature type="compositionally biased region" description="Polar residues" evidence="7">
    <location>
        <begin position="346"/>
        <end position="360"/>
    </location>
</feature>
<name>A0A5J4WUV8_9EUKA</name>
<feature type="compositionally biased region" description="Low complexity" evidence="7">
    <location>
        <begin position="302"/>
        <end position="340"/>
    </location>
</feature>
<dbReference type="Gene3D" id="2.30.30.40">
    <property type="entry name" value="SH3 Domains"/>
    <property type="match status" value="2"/>
</dbReference>
<feature type="domain" description="SH3" evidence="8">
    <location>
        <begin position="442"/>
        <end position="514"/>
    </location>
</feature>
<feature type="compositionally biased region" description="Polar residues" evidence="7">
    <location>
        <begin position="690"/>
        <end position="702"/>
    </location>
</feature>
<comment type="caution">
    <text evidence="9">The sequence shown here is derived from an EMBL/GenBank/DDBJ whole genome shotgun (WGS) entry which is preliminary data.</text>
</comment>
<dbReference type="Gene3D" id="1.20.1270.60">
    <property type="entry name" value="Arfaptin homology (AH) domain/BAR domain"/>
    <property type="match status" value="1"/>
</dbReference>
<evidence type="ECO:0000256" key="5">
    <source>
        <dbReference type="PROSITE-ProRule" id="PRU00192"/>
    </source>
</evidence>
<feature type="compositionally biased region" description="Polar residues" evidence="7">
    <location>
        <begin position="373"/>
        <end position="391"/>
    </location>
</feature>
<feature type="region of interest" description="Disordered" evidence="7">
    <location>
        <begin position="643"/>
        <end position="710"/>
    </location>
</feature>
<reference evidence="9 10" key="1">
    <citation type="submission" date="2019-03" db="EMBL/GenBank/DDBJ databases">
        <title>Single cell metagenomics reveals metabolic interactions within the superorganism composed of flagellate Streblomastix strix and complex community of Bacteroidetes bacteria on its surface.</title>
        <authorList>
            <person name="Treitli S.C."/>
            <person name="Kolisko M."/>
            <person name="Husnik F."/>
            <person name="Keeling P."/>
            <person name="Hampl V."/>
        </authorList>
    </citation>
    <scope>NUCLEOTIDE SEQUENCE [LARGE SCALE GENOMIC DNA]</scope>
    <source>
        <strain evidence="9">ST1C</strain>
    </source>
</reference>
<dbReference type="EMBL" id="SNRW01000888">
    <property type="protein sequence ID" value="KAA6398758.1"/>
    <property type="molecule type" value="Genomic_DNA"/>
</dbReference>
<dbReference type="GO" id="GO:0005886">
    <property type="term" value="C:plasma membrane"/>
    <property type="evidence" value="ECO:0007669"/>
    <property type="project" value="TreeGrafter"/>
</dbReference>
<keyword evidence="6" id="KW-0175">Coiled coil</keyword>
<comment type="subcellular location">
    <subcellularLocation>
        <location evidence="1">Cytoplasm</location>
    </subcellularLocation>
</comment>
<dbReference type="PANTHER" id="PTHR23065:SF7">
    <property type="entry name" value="NOSTRIN, ISOFORM H"/>
    <property type="match status" value="1"/>
</dbReference>
<feature type="compositionally biased region" description="Polar residues" evidence="7">
    <location>
        <begin position="557"/>
        <end position="566"/>
    </location>
</feature>
<evidence type="ECO:0000256" key="2">
    <source>
        <dbReference type="ARBA" id="ARBA00022443"/>
    </source>
</evidence>
<keyword evidence="2 5" id="KW-0728">SH3 domain</keyword>
<organism evidence="9 10">
    <name type="scientific">Streblomastix strix</name>
    <dbReference type="NCBI Taxonomy" id="222440"/>
    <lineage>
        <taxon>Eukaryota</taxon>
        <taxon>Metamonada</taxon>
        <taxon>Preaxostyla</taxon>
        <taxon>Oxymonadida</taxon>
        <taxon>Streblomastigidae</taxon>
        <taxon>Streblomastix</taxon>
    </lineage>
</organism>
<dbReference type="SUPFAM" id="SSF103657">
    <property type="entry name" value="BAR/IMD domain-like"/>
    <property type="match status" value="1"/>
</dbReference>
<dbReference type="GO" id="GO:0005737">
    <property type="term" value="C:cytoplasm"/>
    <property type="evidence" value="ECO:0007669"/>
    <property type="project" value="TreeGrafter"/>
</dbReference>
<gene>
    <name evidence="9" type="ORF">EZS28_005718</name>
</gene>
<evidence type="ECO:0000256" key="7">
    <source>
        <dbReference type="SAM" id="MobiDB-lite"/>
    </source>
</evidence>
<keyword evidence="3" id="KW-0963">Cytoplasm</keyword>
<feature type="region of interest" description="Disordered" evidence="7">
    <location>
        <begin position="299"/>
        <end position="411"/>
    </location>
</feature>
<feature type="domain" description="SH3" evidence="8">
    <location>
        <begin position="790"/>
        <end position="875"/>
    </location>
</feature>
<feature type="region of interest" description="Disordered" evidence="7">
    <location>
        <begin position="545"/>
        <end position="566"/>
    </location>
</feature>
<dbReference type="Proteomes" id="UP000324800">
    <property type="component" value="Unassembled WGS sequence"/>
</dbReference>
<dbReference type="InterPro" id="IPR036028">
    <property type="entry name" value="SH3-like_dom_sf"/>
</dbReference>
<dbReference type="InterPro" id="IPR027267">
    <property type="entry name" value="AH/BAR_dom_sf"/>
</dbReference>
<evidence type="ECO:0000256" key="6">
    <source>
        <dbReference type="SAM" id="Coils"/>
    </source>
</evidence>
<dbReference type="SUPFAM" id="SSF50044">
    <property type="entry name" value="SH3-domain"/>
    <property type="match status" value="2"/>
</dbReference>
<dbReference type="GO" id="GO:0043226">
    <property type="term" value="C:organelle"/>
    <property type="evidence" value="ECO:0007669"/>
    <property type="project" value="UniProtKB-ARBA"/>
</dbReference>